<dbReference type="AlphaFoldDB" id="A0A152A9X1"/>
<keyword evidence="8" id="KW-1185">Reference proteome</keyword>
<dbReference type="SUPFAM" id="SSF54236">
    <property type="entry name" value="Ubiquitin-like"/>
    <property type="match status" value="1"/>
</dbReference>
<evidence type="ECO:0000256" key="2">
    <source>
        <dbReference type="ARBA" id="ARBA00007293"/>
    </source>
</evidence>
<evidence type="ECO:0000256" key="6">
    <source>
        <dbReference type="RuleBase" id="RU004384"/>
    </source>
</evidence>
<dbReference type="EMBL" id="LODT01000001">
    <property type="protein sequence ID" value="KYR03022.1"/>
    <property type="molecule type" value="Genomic_DNA"/>
</dbReference>
<feature type="lipid moiety-binding region" description="Phosphatidylserine amidated glycine; alternate" evidence="5">
    <location>
        <position position="125"/>
    </location>
</feature>
<sequence length="125" mass="14655">MTIITKSFKNEYNLEKRKQLSAKIRNRYRDRIPIIVERAANSDIPDLNKKKYLAQSEMTLEKFITEIRKHFSEETKTNVSKVALFLFVNKSNLPPSSTLISTIYEKYKDEDGFLYITYSGENTFG</sequence>
<dbReference type="OMA" id="EHRCMES"/>
<dbReference type="InterPro" id="IPR004241">
    <property type="entry name" value="Atg8-like"/>
</dbReference>
<evidence type="ECO:0000256" key="1">
    <source>
        <dbReference type="ARBA" id="ARBA00004370"/>
    </source>
</evidence>
<keyword evidence="6" id="KW-0072">Autophagy</keyword>
<comment type="subcellular location">
    <subcellularLocation>
        <location evidence="1">Membrane</location>
    </subcellularLocation>
</comment>
<dbReference type="GO" id="GO:0016020">
    <property type="term" value="C:membrane"/>
    <property type="evidence" value="ECO:0007669"/>
    <property type="project" value="UniProtKB-SubCell"/>
</dbReference>
<evidence type="ECO:0000256" key="4">
    <source>
        <dbReference type="ARBA" id="ARBA00023288"/>
    </source>
</evidence>
<dbReference type="FunCoup" id="A0A152A9X1">
    <property type="interactions" value="27"/>
</dbReference>
<dbReference type="PANTHER" id="PTHR10969">
    <property type="entry name" value="MICROTUBULE-ASSOCIATED PROTEINS 1A/1B LIGHT CHAIN 3-RELATED"/>
    <property type="match status" value="1"/>
</dbReference>
<protein>
    <recommendedName>
        <fullName evidence="6">Autophagy-related protein</fullName>
    </recommendedName>
</protein>
<organism evidence="7 8">
    <name type="scientific">Tieghemostelium lacteum</name>
    <name type="common">Slime mold</name>
    <name type="synonym">Dictyostelium lacteum</name>
    <dbReference type="NCBI Taxonomy" id="361077"/>
    <lineage>
        <taxon>Eukaryota</taxon>
        <taxon>Amoebozoa</taxon>
        <taxon>Evosea</taxon>
        <taxon>Eumycetozoa</taxon>
        <taxon>Dictyostelia</taxon>
        <taxon>Dictyosteliales</taxon>
        <taxon>Raperosteliaceae</taxon>
        <taxon>Tieghemostelium</taxon>
    </lineage>
</organism>
<evidence type="ECO:0000256" key="5">
    <source>
        <dbReference type="PIRSR" id="PIRSR604241-50"/>
    </source>
</evidence>
<dbReference type="GO" id="GO:0006914">
    <property type="term" value="P:autophagy"/>
    <property type="evidence" value="ECO:0007669"/>
    <property type="project" value="UniProtKB-KW"/>
</dbReference>
<accession>A0A152A9X1</accession>
<keyword evidence="3" id="KW-0472">Membrane</keyword>
<name>A0A152A9X1_TIELA</name>
<gene>
    <name evidence="7" type="ORF">DLAC_00511</name>
</gene>
<evidence type="ECO:0000313" key="7">
    <source>
        <dbReference type="EMBL" id="KYR03022.1"/>
    </source>
</evidence>
<dbReference type="InParanoid" id="A0A152A9X1"/>
<dbReference type="InterPro" id="IPR029071">
    <property type="entry name" value="Ubiquitin-like_domsf"/>
</dbReference>
<dbReference type="Gene3D" id="3.10.20.90">
    <property type="entry name" value="Phosphatidylinositol 3-kinase Catalytic Subunit, Chain A, domain 1"/>
    <property type="match status" value="1"/>
</dbReference>
<comment type="similarity">
    <text evidence="2 6">Belongs to the ATG8 family.</text>
</comment>
<evidence type="ECO:0000313" key="8">
    <source>
        <dbReference type="Proteomes" id="UP000076078"/>
    </source>
</evidence>
<proteinExistence type="inferred from homology"/>
<keyword evidence="4 5" id="KW-0449">Lipoprotein</keyword>
<evidence type="ECO:0000256" key="3">
    <source>
        <dbReference type="ARBA" id="ARBA00023136"/>
    </source>
</evidence>
<reference evidence="7 8" key="1">
    <citation type="submission" date="2015-12" db="EMBL/GenBank/DDBJ databases">
        <title>Dictyostelia acquired genes for synthesis and detection of signals that induce cell-type specialization by lateral gene transfer from prokaryotes.</title>
        <authorList>
            <person name="Gloeckner G."/>
            <person name="Schaap P."/>
        </authorList>
    </citation>
    <scope>NUCLEOTIDE SEQUENCE [LARGE SCALE GENOMIC DNA]</scope>
    <source>
        <strain evidence="7 8">TK</strain>
    </source>
</reference>
<comment type="caution">
    <text evidence="7">The sequence shown here is derived from an EMBL/GenBank/DDBJ whole genome shotgun (WGS) entry which is preliminary data.</text>
</comment>
<dbReference type="Proteomes" id="UP000076078">
    <property type="component" value="Unassembled WGS sequence"/>
</dbReference>
<dbReference type="Pfam" id="PF02991">
    <property type="entry name" value="ATG8"/>
    <property type="match status" value="1"/>
</dbReference>
<dbReference type="STRING" id="361077.A0A152A9X1"/>
<dbReference type="OrthoDB" id="6738456at2759"/>